<organism evidence="13 14">
    <name type="scientific">Rhodovulum sulfidophilum</name>
    <name type="common">Rhodobacter sulfidophilus</name>
    <dbReference type="NCBI Taxonomy" id="35806"/>
    <lineage>
        <taxon>Bacteria</taxon>
        <taxon>Pseudomonadati</taxon>
        <taxon>Pseudomonadota</taxon>
        <taxon>Alphaproteobacteria</taxon>
        <taxon>Rhodobacterales</taxon>
        <taxon>Paracoccaceae</taxon>
        <taxon>Rhodovulum</taxon>
    </lineage>
</organism>
<gene>
    <name evidence="13" type="ORF">DI556_04130</name>
</gene>
<feature type="active site" evidence="11">
    <location>
        <position position="117"/>
    </location>
</feature>
<dbReference type="SUPFAM" id="SSF69917">
    <property type="entry name" value="OMPT-like"/>
    <property type="match status" value="1"/>
</dbReference>
<evidence type="ECO:0000256" key="3">
    <source>
        <dbReference type="ARBA" id="ARBA00022452"/>
    </source>
</evidence>
<evidence type="ECO:0000256" key="12">
    <source>
        <dbReference type="SAM" id="SignalP"/>
    </source>
</evidence>
<feature type="active site" evidence="11">
    <location>
        <position position="242"/>
    </location>
</feature>
<dbReference type="EMBL" id="QFPW01000002">
    <property type="protein sequence ID" value="PZQ51363.1"/>
    <property type="molecule type" value="Genomic_DNA"/>
</dbReference>
<dbReference type="GO" id="GO:0006508">
    <property type="term" value="P:proteolysis"/>
    <property type="evidence" value="ECO:0007669"/>
    <property type="project" value="UniProtKB-KW"/>
</dbReference>
<dbReference type="Proteomes" id="UP000249185">
    <property type="component" value="Unassembled WGS sequence"/>
</dbReference>
<dbReference type="InterPro" id="IPR020080">
    <property type="entry name" value="OM_adhesin/peptidase_omptin"/>
</dbReference>
<feature type="chain" id="PRO_5015924635" description="Omptin family outer membrane protease" evidence="12">
    <location>
        <begin position="23"/>
        <end position="328"/>
    </location>
</feature>
<evidence type="ECO:0000256" key="2">
    <source>
        <dbReference type="ARBA" id="ARBA00006923"/>
    </source>
</evidence>
<accession>A0A2W5Q9E6</accession>
<dbReference type="InterPro" id="IPR020079">
    <property type="entry name" value="Peptidase_A26_CS"/>
</dbReference>
<evidence type="ECO:0000256" key="6">
    <source>
        <dbReference type="ARBA" id="ARBA00022729"/>
    </source>
</evidence>
<reference evidence="13 14" key="1">
    <citation type="submission" date="2017-08" db="EMBL/GenBank/DDBJ databases">
        <title>Infants hospitalized years apart are colonized by the same room-sourced microbial strains.</title>
        <authorList>
            <person name="Brooks B."/>
            <person name="Olm M.R."/>
            <person name="Firek B.A."/>
            <person name="Baker R."/>
            <person name="Thomas B.C."/>
            <person name="Morowitz M.J."/>
            <person name="Banfield J.F."/>
        </authorList>
    </citation>
    <scope>NUCLEOTIDE SEQUENCE [LARGE SCALE GENOMIC DNA]</scope>
    <source>
        <strain evidence="13">S2_005_002_R2_34</strain>
    </source>
</reference>
<evidence type="ECO:0008006" key="15">
    <source>
        <dbReference type="Google" id="ProtNLM"/>
    </source>
</evidence>
<evidence type="ECO:0000256" key="8">
    <source>
        <dbReference type="ARBA" id="ARBA00022801"/>
    </source>
</evidence>
<feature type="signal peptide" evidence="12">
    <location>
        <begin position="1"/>
        <end position="22"/>
    </location>
</feature>
<keyword evidence="6 12" id="KW-0732">Signal</keyword>
<keyword evidence="10" id="KW-0998">Cell outer membrane</keyword>
<evidence type="ECO:0000313" key="13">
    <source>
        <dbReference type="EMBL" id="PZQ51363.1"/>
    </source>
</evidence>
<name>A0A2W5Q9E6_RHOSU</name>
<evidence type="ECO:0000256" key="11">
    <source>
        <dbReference type="PIRSR" id="PIRSR001522-1"/>
    </source>
</evidence>
<evidence type="ECO:0000256" key="9">
    <source>
        <dbReference type="ARBA" id="ARBA00023136"/>
    </source>
</evidence>
<keyword evidence="4" id="KW-0645">Protease</keyword>
<sequence length="328" mass="36078">MIKTHCLGLSVAACLAAADAYAETSPPAGAATPAAVTTRSFASRVLSDRLSVEGYLGYLSGESKELVYFGGQKQSQLDWTIESAAVVGGRLDYAATGWLTIGVGGWTSLAGDVSMVDYDWLWRDSGYEGWTDRSRHPNTSLERAFEFDLAAAARVAEWNGVWVNGLLGYQVRNFKFQASDGDYLYSTFKLHDTEGRFQGPMVDYQQWWRTPYVGVAAGYAMPRWRLSGKVIASPFAQVSDADLHIENQQLFTGDFGDTQMAAVTLRAEHDLTESLMLTAMANYQRFWEARGDLTAINVAFPEFRSEIPDGAGASNETLILSLGLAYRF</sequence>
<dbReference type="PRINTS" id="PR00482">
    <property type="entry name" value="OMPTIN"/>
</dbReference>
<evidence type="ECO:0000256" key="4">
    <source>
        <dbReference type="ARBA" id="ARBA00022670"/>
    </source>
</evidence>
<dbReference type="GO" id="GO:0004190">
    <property type="term" value="F:aspartic-type endopeptidase activity"/>
    <property type="evidence" value="ECO:0007669"/>
    <property type="project" value="UniProtKB-KW"/>
</dbReference>
<keyword evidence="3" id="KW-1134">Transmembrane beta strand</keyword>
<evidence type="ECO:0000313" key="14">
    <source>
        <dbReference type="Proteomes" id="UP000249185"/>
    </source>
</evidence>
<dbReference type="Pfam" id="PF01278">
    <property type="entry name" value="Omptin"/>
    <property type="match status" value="1"/>
</dbReference>
<comment type="subcellular location">
    <subcellularLocation>
        <location evidence="1">Cell outer membrane</location>
        <topology evidence="1">Multi-pass membrane protein</topology>
    </subcellularLocation>
</comment>
<dbReference type="Gene3D" id="2.40.128.90">
    <property type="entry name" value="OMPT-like"/>
    <property type="match status" value="1"/>
</dbReference>
<feature type="active site" evidence="11">
    <location>
        <position position="119"/>
    </location>
</feature>
<dbReference type="InterPro" id="IPR000036">
    <property type="entry name" value="Peptidase_A26_omptin"/>
</dbReference>
<evidence type="ECO:0000256" key="7">
    <source>
        <dbReference type="ARBA" id="ARBA00022750"/>
    </source>
</evidence>
<dbReference type="GO" id="GO:0009279">
    <property type="term" value="C:cell outer membrane"/>
    <property type="evidence" value="ECO:0007669"/>
    <property type="project" value="UniProtKB-SubCell"/>
</dbReference>
<evidence type="ECO:0000256" key="5">
    <source>
        <dbReference type="ARBA" id="ARBA00022692"/>
    </source>
</evidence>
<dbReference type="AlphaFoldDB" id="A0A2W5Q9E6"/>
<evidence type="ECO:0000256" key="1">
    <source>
        <dbReference type="ARBA" id="ARBA00004571"/>
    </source>
</evidence>
<dbReference type="PIRSF" id="PIRSF001522">
    <property type="entry name" value="Peptidase_A26"/>
    <property type="match status" value="1"/>
</dbReference>
<dbReference type="PROSITE" id="PS00834">
    <property type="entry name" value="OMPTIN_1"/>
    <property type="match status" value="1"/>
</dbReference>
<keyword evidence="7" id="KW-0064">Aspartyl protease</keyword>
<proteinExistence type="inferred from homology"/>
<keyword evidence="9" id="KW-0472">Membrane</keyword>
<protein>
    <recommendedName>
        <fullName evidence="15">Omptin family outer membrane protease</fullName>
    </recommendedName>
</protein>
<comment type="similarity">
    <text evidence="2">Belongs to the peptidase A26 family.</text>
</comment>
<evidence type="ECO:0000256" key="10">
    <source>
        <dbReference type="ARBA" id="ARBA00023237"/>
    </source>
</evidence>
<keyword evidence="5" id="KW-0812">Transmembrane</keyword>
<keyword evidence="8" id="KW-0378">Hydrolase</keyword>
<dbReference type="InterPro" id="IPR053724">
    <property type="entry name" value="OMP_A26_sf"/>
</dbReference>
<feature type="active site" evidence="11">
    <location>
        <position position="244"/>
    </location>
</feature>
<comment type="caution">
    <text evidence="13">The sequence shown here is derived from an EMBL/GenBank/DDBJ whole genome shotgun (WGS) entry which is preliminary data.</text>
</comment>